<dbReference type="GO" id="GO:0016926">
    <property type="term" value="P:protein desumoylation"/>
    <property type="evidence" value="ECO:0007669"/>
    <property type="project" value="TreeGrafter"/>
</dbReference>
<gene>
    <name evidence="6" type="ORF">CERZMDRAFT_20408</name>
</gene>
<dbReference type="GO" id="GO:0005634">
    <property type="term" value="C:nucleus"/>
    <property type="evidence" value="ECO:0007669"/>
    <property type="project" value="TreeGrafter"/>
</dbReference>
<dbReference type="PROSITE" id="PS50600">
    <property type="entry name" value="ULP_PROTEASE"/>
    <property type="match status" value="1"/>
</dbReference>
<evidence type="ECO:0000313" key="7">
    <source>
        <dbReference type="Proteomes" id="UP000799539"/>
    </source>
</evidence>
<accession>A0A6A6F4Y9</accession>
<dbReference type="SUPFAM" id="SSF54001">
    <property type="entry name" value="Cysteine proteinases"/>
    <property type="match status" value="1"/>
</dbReference>
<dbReference type="InterPro" id="IPR038765">
    <property type="entry name" value="Papain-like_cys_pep_sf"/>
</dbReference>
<dbReference type="InterPro" id="IPR003653">
    <property type="entry name" value="Peptidase_C48_C"/>
</dbReference>
<protein>
    <recommendedName>
        <fullName evidence="5">Ubiquitin-like protease family profile domain-containing protein</fullName>
    </recommendedName>
</protein>
<proteinExistence type="inferred from homology"/>
<dbReference type="Gene3D" id="3.40.395.10">
    <property type="entry name" value="Adenoviral Proteinase, Chain A"/>
    <property type="match status" value="1"/>
</dbReference>
<dbReference type="OrthoDB" id="1939479at2759"/>
<sequence length="224" mass="25210">LTRKTFGCILPQENEHQIKAAQHPDARRGPSGWLNDEGVDGFIGAIVDRKREQEGYVKGRGTPSYAAFGCAWYTTVKKGTIKSISRWARRQQIGDQKLLECEKIFFPVNTGAHWVLLIISPKGRTLEFLDSAGGSGRSFFKLAHEWLAMELGTKYIEEEWTELESRSQHQLNMDDCGVFTCMNALASAKGLEFEAVKPVRDMKRAREFITCVLLDGGFGKSFEL</sequence>
<dbReference type="Pfam" id="PF02902">
    <property type="entry name" value="Peptidase_C48"/>
    <property type="match status" value="1"/>
</dbReference>
<keyword evidence="7" id="KW-1185">Reference proteome</keyword>
<evidence type="ECO:0000256" key="2">
    <source>
        <dbReference type="ARBA" id="ARBA00022670"/>
    </source>
</evidence>
<name>A0A6A6F4Y9_9PEZI</name>
<reference evidence="6" key="1">
    <citation type="journal article" date="2020" name="Stud. Mycol.">
        <title>101 Dothideomycetes genomes: a test case for predicting lifestyles and emergence of pathogens.</title>
        <authorList>
            <person name="Haridas S."/>
            <person name="Albert R."/>
            <person name="Binder M."/>
            <person name="Bloem J."/>
            <person name="Labutti K."/>
            <person name="Salamov A."/>
            <person name="Andreopoulos B."/>
            <person name="Baker S."/>
            <person name="Barry K."/>
            <person name="Bills G."/>
            <person name="Bluhm B."/>
            <person name="Cannon C."/>
            <person name="Castanera R."/>
            <person name="Culley D."/>
            <person name="Daum C."/>
            <person name="Ezra D."/>
            <person name="Gonzalez J."/>
            <person name="Henrissat B."/>
            <person name="Kuo A."/>
            <person name="Liang C."/>
            <person name="Lipzen A."/>
            <person name="Lutzoni F."/>
            <person name="Magnuson J."/>
            <person name="Mondo S."/>
            <person name="Nolan M."/>
            <person name="Ohm R."/>
            <person name="Pangilinan J."/>
            <person name="Park H.-J."/>
            <person name="Ramirez L."/>
            <person name="Alfaro M."/>
            <person name="Sun H."/>
            <person name="Tritt A."/>
            <person name="Yoshinaga Y."/>
            <person name="Zwiers L.-H."/>
            <person name="Turgeon B."/>
            <person name="Goodwin S."/>
            <person name="Spatafora J."/>
            <person name="Crous P."/>
            <person name="Grigoriev I."/>
        </authorList>
    </citation>
    <scope>NUCLEOTIDE SEQUENCE</scope>
    <source>
        <strain evidence="6">SCOH1-5</strain>
    </source>
</reference>
<dbReference type="GO" id="GO:0016929">
    <property type="term" value="F:deSUMOylase activity"/>
    <property type="evidence" value="ECO:0007669"/>
    <property type="project" value="TreeGrafter"/>
</dbReference>
<keyword evidence="4" id="KW-0788">Thiol protease</keyword>
<comment type="similarity">
    <text evidence="1">Belongs to the peptidase C48 family.</text>
</comment>
<feature type="domain" description="Ubiquitin-like protease family profile" evidence="5">
    <location>
        <begin position="1"/>
        <end position="187"/>
    </location>
</feature>
<evidence type="ECO:0000256" key="4">
    <source>
        <dbReference type="ARBA" id="ARBA00022807"/>
    </source>
</evidence>
<feature type="non-terminal residue" evidence="6">
    <location>
        <position position="224"/>
    </location>
</feature>
<dbReference type="EMBL" id="ML992690">
    <property type="protein sequence ID" value="KAF2208975.1"/>
    <property type="molecule type" value="Genomic_DNA"/>
</dbReference>
<dbReference type="Proteomes" id="UP000799539">
    <property type="component" value="Unassembled WGS sequence"/>
</dbReference>
<keyword evidence="2" id="KW-0645">Protease</keyword>
<dbReference type="PANTHER" id="PTHR12606:SF141">
    <property type="entry name" value="GH15225P-RELATED"/>
    <property type="match status" value="1"/>
</dbReference>
<organism evidence="6 7">
    <name type="scientific">Cercospora zeae-maydis SCOH1-5</name>
    <dbReference type="NCBI Taxonomy" id="717836"/>
    <lineage>
        <taxon>Eukaryota</taxon>
        <taxon>Fungi</taxon>
        <taxon>Dikarya</taxon>
        <taxon>Ascomycota</taxon>
        <taxon>Pezizomycotina</taxon>
        <taxon>Dothideomycetes</taxon>
        <taxon>Dothideomycetidae</taxon>
        <taxon>Mycosphaerellales</taxon>
        <taxon>Mycosphaerellaceae</taxon>
        <taxon>Cercospora</taxon>
    </lineage>
</organism>
<feature type="non-terminal residue" evidence="6">
    <location>
        <position position="1"/>
    </location>
</feature>
<keyword evidence="3" id="KW-0378">Hydrolase</keyword>
<dbReference type="AlphaFoldDB" id="A0A6A6F4Y9"/>
<evidence type="ECO:0000259" key="5">
    <source>
        <dbReference type="PROSITE" id="PS50600"/>
    </source>
</evidence>
<evidence type="ECO:0000256" key="3">
    <source>
        <dbReference type="ARBA" id="ARBA00022801"/>
    </source>
</evidence>
<dbReference type="PANTHER" id="PTHR12606">
    <property type="entry name" value="SENTRIN/SUMO-SPECIFIC PROTEASE"/>
    <property type="match status" value="1"/>
</dbReference>
<dbReference type="GO" id="GO:0006508">
    <property type="term" value="P:proteolysis"/>
    <property type="evidence" value="ECO:0007669"/>
    <property type="project" value="UniProtKB-KW"/>
</dbReference>
<evidence type="ECO:0000256" key="1">
    <source>
        <dbReference type="ARBA" id="ARBA00005234"/>
    </source>
</evidence>
<evidence type="ECO:0000313" key="6">
    <source>
        <dbReference type="EMBL" id="KAF2208975.1"/>
    </source>
</evidence>